<keyword evidence="4" id="KW-1185">Reference proteome</keyword>
<feature type="compositionally biased region" description="Low complexity" evidence="2">
    <location>
        <begin position="1035"/>
        <end position="1044"/>
    </location>
</feature>
<feature type="compositionally biased region" description="Pro residues" evidence="2">
    <location>
        <begin position="1"/>
        <end position="18"/>
    </location>
</feature>
<dbReference type="AlphaFoldDB" id="A0A9W6EVM4"/>
<feature type="compositionally biased region" description="Acidic residues" evidence="2">
    <location>
        <begin position="50"/>
        <end position="76"/>
    </location>
</feature>
<dbReference type="InterPro" id="IPR036068">
    <property type="entry name" value="Nicotinate_pribotase-like_C"/>
</dbReference>
<evidence type="ECO:0000256" key="1">
    <source>
        <dbReference type="ARBA" id="ARBA00004790"/>
    </source>
</evidence>
<dbReference type="PANTHER" id="PTHR48125:SF12">
    <property type="entry name" value="AT HOOK TRANSCRIPTION FACTOR FAMILY-RELATED"/>
    <property type="match status" value="1"/>
</dbReference>
<accession>A0A9W6EVM4</accession>
<evidence type="ECO:0000256" key="2">
    <source>
        <dbReference type="SAM" id="MobiDB-lite"/>
    </source>
</evidence>
<feature type="compositionally biased region" description="Low complexity" evidence="2">
    <location>
        <begin position="706"/>
        <end position="729"/>
    </location>
</feature>
<evidence type="ECO:0000313" key="3">
    <source>
        <dbReference type="EMBL" id="GLC47773.1"/>
    </source>
</evidence>
<reference evidence="3 4" key="1">
    <citation type="journal article" date="2023" name="Commun. Biol.">
        <title>Reorganization of the ancestral sex-determining regions during the evolution of trioecy in Pleodorina starrii.</title>
        <authorList>
            <person name="Takahashi K."/>
            <person name="Suzuki S."/>
            <person name="Kawai-Toyooka H."/>
            <person name="Yamamoto K."/>
            <person name="Hamaji T."/>
            <person name="Ootsuki R."/>
            <person name="Yamaguchi H."/>
            <person name="Kawachi M."/>
            <person name="Higashiyama T."/>
            <person name="Nozaki H."/>
        </authorList>
    </citation>
    <scope>NUCLEOTIDE SEQUENCE [LARGE SCALE GENOMIC DNA]</scope>
    <source>
        <strain evidence="3 4">NIES-4479</strain>
    </source>
</reference>
<evidence type="ECO:0008006" key="5">
    <source>
        <dbReference type="Google" id="ProtNLM"/>
    </source>
</evidence>
<sequence>MPHPPPAPPPPPAAPPLPNQTAADGAGPTAVRGGQRRGVPWARVAHTGDSDDEYVPSDGELEAAEQDFDSDYDEREPESKRKVFRDLYGKLTEYMPLAFFHFMCDVLEIADTALKLMQVKEFKFGDIAGTVEACRQRLHTSFIEVAPGQYCTPALRAFFEQMQASGFTSYGGHNVTGVPPPDARLRDVHALVSEYARNLSDHLSRRFPDSAFLSALSLFDPAEYPEKLDDVEEWAAPKWKAIADYFDERRRAAVHSHACHPSLDVGAAEHEFFTCLGMKYMWEKRGKALERRKAFIEYHVKQKAMVDELLAGGVSLLDEGDGLDALQSLNEPGSARPVHHVDAAYRELLSERRGLLPMFLKVMLFCIMIKPTSVNCERVFSYRTLLKTDRRARLSCVRLSQCLWLKYNTSGDLEVEGKMLKAAAKEYKSKVHMRLFNSIAEKIENQIRLPQFSRLRTARDAAPAGPDAPPATATAAAAALDGIDGDCDDDDDAAIDIPRLRRRLKAYARAYGIPAQAVRQMDELLATPIAERLLQLPDDRLYDFLVLDAYKPKMHVMYDKYMNGVTADFALIVRRAPPAADPARLPDEHPALWASFEESMASLSRTMPYGPYDVQALGAQFGMQLPQSLLEHCHRDGVAPVSWQQRHVAAGGGGGAEQQQQQQATGRVAVASGPLVSSSLAETPLMQRFQLVAVQAQAEAFRTAHHTAAASTAPGPTHTAASASASASTRPPQPQPGTGPGSGSARPAPPLPYDRTERLANSLTRLVQTVERINELKHGCRVALFAGRRSSDLLYLLLQNLYCAAHLEGYDGTSSLYVVALLGREWTAMGVPERERWGGVGRLVGTHAHEQVSALQQLLAPYDVEAGRRCGLPHAVAVTPLLAHLLFLAANGGGGAGGAGATALPDTFTTAAFLAVARAAAVPAAFRHDVEAAYGWVVPEHARCFDLFRIWRLDSGDYERVAGQVVSAWEGRCEELRGEGRPPLPRPHLMNSNLGSVEEIRAVSATDPRVRPTTLAFGTLADGFLPFLEPEGEQHQQQQQQQQQQEEEEGRREEEEVRRGGKEEAGAAGGGGGGGPTISLSSVVMKLVQARPPRPLPAPPPAPPPPACAVKLGDGNSGKVQVDPRLGPEAAGAALAAAVEMARGSASSPLDCAAVSAVLAEAYDAVTRGGVLMASAPPPEEQRH</sequence>
<feature type="region of interest" description="Disordered" evidence="2">
    <location>
        <begin position="705"/>
        <end position="755"/>
    </location>
</feature>
<comment type="caution">
    <text evidence="3">The sequence shown here is derived from an EMBL/GenBank/DDBJ whole genome shotgun (WGS) entry which is preliminary data.</text>
</comment>
<feature type="compositionally biased region" description="Gly residues" evidence="2">
    <location>
        <begin position="1067"/>
        <end position="1076"/>
    </location>
</feature>
<feature type="compositionally biased region" description="Pro residues" evidence="2">
    <location>
        <begin position="1092"/>
        <end position="1107"/>
    </location>
</feature>
<proteinExistence type="predicted"/>
<dbReference type="EMBL" id="BRXU01000001">
    <property type="protein sequence ID" value="GLC47773.1"/>
    <property type="molecule type" value="Genomic_DNA"/>
</dbReference>
<protein>
    <recommendedName>
        <fullName evidence="5">HAT C-terminal dimerisation domain-containing protein</fullName>
    </recommendedName>
</protein>
<dbReference type="Proteomes" id="UP001165080">
    <property type="component" value="Unassembled WGS sequence"/>
</dbReference>
<feature type="compositionally biased region" description="Low complexity" evidence="2">
    <location>
        <begin position="657"/>
        <end position="666"/>
    </location>
</feature>
<dbReference type="GO" id="GO:0009435">
    <property type="term" value="P:NAD+ biosynthetic process"/>
    <property type="evidence" value="ECO:0007669"/>
    <property type="project" value="InterPro"/>
</dbReference>
<dbReference type="Gene3D" id="3.20.140.10">
    <property type="entry name" value="nicotinate phosphoribosyltransferase"/>
    <property type="match status" value="1"/>
</dbReference>
<gene>
    <name evidence="3" type="primary">PLEST000644</name>
    <name evidence="3" type="ORF">PLESTB_000024100</name>
</gene>
<feature type="region of interest" description="Disordered" evidence="2">
    <location>
        <begin position="1031"/>
        <end position="1108"/>
    </location>
</feature>
<feature type="region of interest" description="Disordered" evidence="2">
    <location>
        <begin position="647"/>
        <end position="666"/>
    </location>
</feature>
<dbReference type="SUPFAM" id="SSF51690">
    <property type="entry name" value="Nicotinate/Quinolinate PRTase C-terminal domain-like"/>
    <property type="match status" value="1"/>
</dbReference>
<feature type="compositionally biased region" description="Basic and acidic residues" evidence="2">
    <location>
        <begin position="1049"/>
        <end position="1065"/>
    </location>
</feature>
<dbReference type="PANTHER" id="PTHR48125">
    <property type="entry name" value="LP07818P1"/>
    <property type="match status" value="1"/>
</dbReference>
<organism evidence="3 4">
    <name type="scientific">Pleodorina starrii</name>
    <dbReference type="NCBI Taxonomy" id="330485"/>
    <lineage>
        <taxon>Eukaryota</taxon>
        <taxon>Viridiplantae</taxon>
        <taxon>Chlorophyta</taxon>
        <taxon>core chlorophytes</taxon>
        <taxon>Chlorophyceae</taxon>
        <taxon>CS clade</taxon>
        <taxon>Chlamydomonadales</taxon>
        <taxon>Volvocaceae</taxon>
        <taxon>Pleodorina</taxon>
    </lineage>
</organism>
<name>A0A9W6EVM4_9CHLO</name>
<evidence type="ECO:0000313" key="4">
    <source>
        <dbReference type="Proteomes" id="UP001165080"/>
    </source>
</evidence>
<feature type="region of interest" description="Disordered" evidence="2">
    <location>
        <begin position="1"/>
        <end position="76"/>
    </location>
</feature>
<comment type="pathway">
    <text evidence="1">Cofactor biosynthesis; NAD(+) biosynthesis.</text>
</comment>